<name>A0A4R1KB36_9BACT</name>
<dbReference type="Gene3D" id="3.30.70.20">
    <property type="match status" value="1"/>
</dbReference>
<dbReference type="RefSeq" id="WP_132871304.1">
    <property type="nucleotide sequence ID" value="NZ_JBLJBI010000132.1"/>
</dbReference>
<dbReference type="EMBL" id="SMGG01000003">
    <property type="protein sequence ID" value="TCK61758.1"/>
    <property type="molecule type" value="Genomic_DNA"/>
</dbReference>
<evidence type="ECO:0000313" key="7">
    <source>
        <dbReference type="Proteomes" id="UP000294614"/>
    </source>
</evidence>
<organism evidence="6 7">
    <name type="scientific">Seleniivibrio woodruffii</name>
    <dbReference type="NCBI Taxonomy" id="1078050"/>
    <lineage>
        <taxon>Bacteria</taxon>
        <taxon>Pseudomonadati</taxon>
        <taxon>Deferribacterota</taxon>
        <taxon>Deferribacteres</taxon>
        <taxon>Deferribacterales</taxon>
        <taxon>Geovibrionaceae</taxon>
        <taxon>Seleniivibrio</taxon>
    </lineage>
</organism>
<evidence type="ECO:0000256" key="3">
    <source>
        <dbReference type="ARBA" id="ARBA00023004"/>
    </source>
</evidence>
<dbReference type="OrthoDB" id="9781559at2"/>
<evidence type="ECO:0000256" key="1">
    <source>
        <dbReference type="ARBA" id="ARBA00022485"/>
    </source>
</evidence>
<gene>
    <name evidence="6" type="ORF">C8D98_0264</name>
</gene>
<dbReference type="PROSITE" id="PS51379">
    <property type="entry name" value="4FE4S_FER_2"/>
    <property type="match status" value="2"/>
</dbReference>
<dbReference type="PANTHER" id="PTHR24960:SF83">
    <property type="entry name" value="4FE-4S FERREDOXIN-TYPE DOMAIN-CONTAINING PROTEIN"/>
    <property type="match status" value="1"/>
</dbReference>
<reference evidence="6 7" key="1">
    <citation type="submission" date="2019-03" db="EMBL/GenBank/DDBJ databases">
        <title>Genomic Encyclopedia of Type Strains, Phase IV (KMG-IV): sequencing the most valuable type-strain genomes for metagenomic binning, comparative biology and taxonomic classification.</title>
        <authorList>
            <person name="Goeker M."/>
        </authorList>
    </citation>
    <scope>NUCLEOTIDE SEQUENCE [LARGE SCALE GENOMIC DNA]</scope>
    <source>
        <strain evidence="6 7">DSM 24984</strain>
    </source>
</reference>
<dbReference type="GO" id="GO:0046872">
    <property type="term" value="F:metal ion binding"/>
    <property type="evidence" value="ECO:0007669"/>
    <property type="project" value="UniProtKB-KW"/>
</dbReference>
<comment type="caution">
    <text evidence="6">The sequence shown here is derived from an EMBL/GenBank/DDBJ whole genome shotgun (WGS) entry which is preliminary data.</text>
</comment>
<dbReference type="Pfam" id="PF04015">
    <property type="entry name" value="DUF362"/>
    <property type="match status" value="1"/>
</dbReference>
<dbReference type="AlphaFoldDB" id="A0A4R1KB36"/>
<evidence type="ECO:0000313" key="6">
    <source>
        <dbReference type="EMBL" id="TCK61758.1"/>
    </source>
</evidence>
<protein>
    <recommendedName>
        <fullName evidence="5">4Fe-4S ferredoxin-type domain-containing protein</fullName>
    </recommendedName>
</protein>
<keyword evidence="1" id="KW-0004">4Fe-4S</keyword>
<dbReference type="Gene3D" id="3.40.50.11440">
    <property type="match status" value="1"/>
</dbReference>
<dbReference type="InterPro" id="IPR007160">
    <property type="entry name" value="DUF362"/>
</dbReference>
<accession>A0A4R1KB36</accession>
<dbReference type="PROSITE" id="PS00198">
    <property type="entry name" value="4FE4S_FER_1"/>
    <property type="match status" value="1"/>
</dbReference>
<evidence type="ECO:0000256" key="2">
    <source>
        <dbReference type="ARBA" id="ARBA00022723"/>
    </source>
</evidence>
<keyword evidence="7" id="KW-1185">Reference proteome</keyword>
<dbReference type="Proteomes" id="UP000294614">
    <property type="component" value="Unassembled WGS sequence"/>
</dbReference>
<dbReference type="PANTHER" id="PTHR24960">
    <property type="entry name" value="PHOTOSYSTEM I IRON-SULFUR CENTER-RELATED"/>
    <property type="match status" value="1"/>
</dbReference>
<sequence length="355" mass="38394">MQSEVYFSSIDSKKHKSPLFKISKLLNRCEPSSVFSAGELIAVKTHFGELGNTAFIRPVFLRPVLEMLNKLEAKPFLTDTNTLYVGMRTNSVDHLHNATLNGFNYSTLQVPVIIADGLRGDNSTEVPIDGELLKSVKLASEIVSADGMLVVSHFKGHEVTGFGGAIKNISMGCSCRQGKLDMHSDSRPFVKADLCTACGRCLLFCASKAIDINPKACINDKCTGCAMCISVCPHGAIQINWNASSATTQKKMAEYAKGVFNALDSKLIFLTVILSVSPACDCYPGNDRPVVSDIGFAASKDPVALDKACHDLVIKAYGGKDPFKEKYPDVDSTVQLAHAEKLGIGTTDYKLIEID</sequence>
<evidence type="ECO:0000256" key="4">
    <source>
        <dbReference type="ARBA" id="ARBA00023014"/>
    </source>
</evidence>
<keyword evidence="3" id="KW-0408">Iron</keyword>
<dbReference type="InterPro" id="IPR017900">
    <property type="entry name" value="4Fe4S_Fe_S_CS"/>
</dbReference>
<keyword evidence="4" id="KW-0411">Iron-sulfur</keyword>
<evidence type="ECO:0000259" key="5">
    <source>
        <dbReference type="PROSITE" id="PS51379"/>
    </source>
</evidence>
<feature type="domain" description="4Fe-4S ferredoxin-type" evidence="5">
    <location>
        <begin position="186"/>
        <end position="213"/>
    </location>
</feature>
<keyword evidence="2" id="KW-0479">Metal-binding</keyword>
<dbReference type="InterPro" id="IPR050157">
    <property type="entry name" value="PSI_iron-sulfur_center"/>
</dbReference>
<dbReference type="InterPro" id="IPR017896">
    <property type="entry name" value="4Fe4S_Fe-S-bd"/>
</dbReference>
<dbReference type="GO" id="GO:0051539">
    <property type="term" value="F:4 iron, 4 sulfur cluster binding"/>
    <property type="evidence" value="ECO:0007669"/>
    <property type="project" value="UniProtKB-KW"/>
</dbReference>
<feature type="domain" description="4Fe-4S ferredoxin-type" evidence="5">
    <location>
        <begin position="214"/>
        <end position="242"/>
    </location>
</feature>
<proteinExistence type="predicted"/>
<dbReference type="SUPFAM" id="SSF54862">
    <property type="entry name" value="4Fe-4S ferredoxins"/>
    <property type="match status" value="1"/>
</dbReference>